<dbReference type="Pfam" id="PF00248">
    <property type="entry name" value="Aldo_ket_red"/>
    <property type="match status" value="1"/>
</dbReference>
<evidence type="ECO:0000313" key="3">
    <source>
        <dbReference type="EMBL" id="GAA3905982.1"/>
    </source>
</evidence>
<dbReference type="PANTHER" id="PTHR43625">
    <property type="entry name" value="AFLATOXIN B1 ALDEHYDE REDUCTASE"/>
    <property type="match status" value="1"/>
</dbReference>
<keyword evidence="1" id="KW-0560">Oxidoreductase</keyword>
<protein>
    <submittedName>
        <fullName evidence="3">Aldo/keto reductase</fullName>
    </submittedName>
</protein>
<accession>A0ABP7LR80</accession>
<evidence type="ECO:0000259" key="2">
    <source>
        <dbReference type="Pfam" id="PF00248"/>
    </source>
</evidence>
<dbReference type="Proteomes" id="UP001501563">
    <property type="component" value="Unassembled WGS sequence"/>
</dbReference>
<gene>
    <name evidence="3" type="ORF">GCM10022207_89240</name>
</gene>
<evidence type="ECO:0000256" key="1">
    <source>
        <dbReference type="ARBA" id="ARBA00023002"/>
    </source>
</evidence>
<dbReference type="InterPro" id="IPR036812">
    <property type="entry name" value="NAD(P)_OxRdtase_dom_sf"/>
</dbReference>
<dbReference type="InterPro" id="IPR020471">
    <property type="entry name" value="AKR"/>
</dbReference>
<dbReference type="PANTHER" id="PTHR43625:SF40">
    <property type="entry name" value="ALDO-KETO REDUCTASE YAKC [NADP(+)]"/>
    <property type="match status" value="1"/>
</dbReference>
<reference evidence="4" key="1">
    <citation type="journal article" date="2019" name="Int. J. Syst. Evol. Microbiol.">
        <title>The Global Catalogue of Microorganisms (GCM) 10K type strain sequencing project: providing services to taxonomists for standard genome sequencing and annotation.</title>
        <authorList>
            <consortium name="The Broad Institute Genomics Platform"/>
            <consortium name="The Broad Institute Genome Sequencing Center for Infectious Disease"/>
            <person name="Wu L."/>
            <person name="Ma J."/>
        </authorList>
    </citation>
    <scope>NUCLEOTIDE SEQUENCE [LARGE SCALE GENOMIC DNA]</scope>
    <source>
        <strain evidence="4">JCM 16578</strain>
    </source>
</reference>
<keyword evidence="4" id="KW-1185">Reference proteome</keyword>
<sequence length="286" mass="31057">MASRSVEHRRIGTADVSPLGLGCAGFSLDHADDEERAERTVIAAIEAGVTLLDTALAYTPAGQRNHNERLLRRLLARLPWAQRDRVLVSTKGGHYRDGESFPVDGRPQTLRAHAESSLVSLGVDRIALYHLHWPDPQVPIEESIGTLAELQQKGVIDQIGVSNVDVALLRRAQKTARIASVQNKFNLYDQTSRSVLAHCESTGTPFLAYSPLGGTARSRTRPSPTLADISARHSATPAQTALAWLWSLSSNLIPLVGATRPETLNDAVAAMAIRLTKEEIAALSRE</sequence>
<dbReference type="PRINTS" id="PR00069">
    <property type="entry name" value="ALDKETRDTASE"/>
</dbReference>
<dbReference type="Gene3D" id="3.20.20.100">
    <property type="entry name" value="NADP-dependent oxidoreductase domain"/>
    <property type="match status" value="1"/>
</dbReference>
<dbReference type="InterPro" id="IPR023210">
    <property type="entry name" value="NADP_OxRdtase_dom"/>
</dbReference>
<dbReference type="SUPFAM" id="SSF51430">
    <property type="entry name" value="NAD(P)-linked oxidoreductase"/>
    <property type="match status" value="1"/>
</dbReference>
<dbReference type="CDD" id="cd19088">
    <property type="entry name" value="AKR_AKR13B1"/>
    <property type="match status" value="1"/>
</dbReference>
<evidence type="ECO:0000313" key="4">
    <source>
        <dbReference type="Proteomes" id="UP001501563"/>
    </source>
</evidence>
<comment type="caution">
    <text evidence="3">The sequence shown here is derived from an EMBL/GenBank/DDBJ whole genome shotgun (WGS) entry which is preliminary data.</text>
</comment>
<organism evidence="3 4">
    <name type="scientific">Streptomyces lannensis</name>
    <dbReference type="NCBI Taxonomy" id="766498"/>
    <lineage>
        <taxon>Bacteria</taxon>
        <taxon>Bacillati</taxon>
        <taxon>Actinomycetota</taxon>
        <taxon>Actinomycetes</taxon>
        <taxon>Kitasatosporales</taxon>
        <taxon>Streptomycetaceae</taxon>
        <taxon>Streptomyces</taxon>
    </lineage>
</organism>
<proteinExistence type="predicted"/>
<dbReference type="EMBL" id="BAAAZA010000062">
    <property type="protein sequence ID" value="GAA3905982.1"/>
    <property type="molecule type" value="Genomic_DNA"/>
</dbReference>
<name>A0ABP7LR80_9ACTN</name>
<dbReference type="InterPro" id="IPR050791">
    <property type="entry name" value="Aldo-Keto_reductase"/>
</dbReference>
<feature type="domain" description="NADP-dependent oxidoreductase" evidence="2">
    <location>
        <begin position="18"/>
        <end position="283"/>
    </location>
</feature>
<dbReference type="RefSeq" id="WP_345554439.1">
    <property type="nucleotide sequence ID" value="NZ_BAAAZA010000062.1"/>
</dbReference>